<dbReference type="PANTHER" id="PTHR13159:SF0">
    <property type="entry name" value="RADIAL SPOKE HEAD 6 HOMOLOG A"/>
    <property type="match status" value="1"/>
</dbReference>
<keyword evidence="2" id="KW-0963">Cytoplasm</keyword>
<name>A0A1I8HZC7_9PLAT</name>
<dbReference type="OrthoDB" id="272202at2759"/>
<dbReference type="Pfam" id="PF04712">
    <property type="entry name" value="Radial_spoke"/>
    <property type="match status" value="1"/>
</dbReference>
<dbReference type="AlphaFoldDB" id="A0A1I8HZC7"/>
<dbReference type="STRING" id="282301.A0A1I8HZC7"/>
<evidence type="ECO:0000313" key="7">
    <source>
        <dbReference type="WBParaSite" id="maker-uti_cns_0008936-snap-gene-0.3-mRNA-1"/>
    </source>
</evidence>
<keyword evidence="3" id="KW-0969">Cilium</keyword>
<dbReference type="Proteomes" id="UP000095280">
    <property type="component" value="Unplaced"/>
</dbReference>
<dbReference type="GO" id="GO:0060294">
    <property type="term" value="P:cilium movement involved in cell motility"/>
    <property type="evidence" value="ECO:0007669"/>
    <property type="project" value="InterPro"/>
</dbReference>
<evidence type="ECO:0000256" key="2">
    <source>
        <dbReference type="ARBA" id="ARBA00022490"/>
    </source>
</evidence>
<comment type="subcellular location">
    <subcellularLocation>
        <location evidence="1">Cytoplasm</location>
        <location evidence="1">Cytoskeleton</location>
        <location evidence="1">Cilium axoneme</location>
    </subcellularLocation>
</comment>
<dbReference type="CDD" id="cd22963">
    <property type="entry name" value="DD_CrRSP4-like"/>
    <property type="match status" value="1"/>
</dbReference>
<evidence type="ECO:0000256" key="1">
    <source>
        <dbReference type="ARBA" id="ARBA00004430"/>
    </source>
</evidence>
<dbReference type="PANTHER" id="PTHR13159">
    <property type="entry name" value="RADIAL SPOKEHEAD-RELATED"/>
    <property type="match status" value="1"/>
</dbReference>
<accession>A0A1I8HZC7</accession>
<dbReference type="WBParaSite" id="maker-uti_cns_0008936-snap-gene-0.3-mRNA-1">
    <property type="protein sequence ID" value="maker-uti_cns_0008936-snap-gene-0.3-mRNA-1"/>
    <property type="gene ID" value="maker-uti_cns_0008936-snap-gene-0.3"/>
</dbReference>
<evidence type="ECO:0000256" key="5">
    <source>
        <dbReference type="ARBA" id="ARBA00023273"/>
    </source>
</evidence>
<organism evidence="6 7">
    <name type="scientific">Macrostomum lignano</name>
    <dbReference type="NCBI Taxonomy" id="282301"/>
    <lineage>
        <taxon>Eukaryota</taxon>
        <taxon>Metazoa</taxon>
        <taxon>Spiralia</taxon>
        <taxon>Lophotrochozoa</taxon>
        <taxon>Platyhelminthes</taxon>
        <taxon>Rhabditophora</taxon>
        <taxon>Macrostomorpha</taxon>
        <taxon>Macrostomida</taxon>
        <taxon>Macrostomidae</taxon>
        <taxon>Macrostomum</taxon>
    </lineage>
</organism>
<keyword evidence="4" id="KW-0206">Cytoskeleton</keyword>
<sequence>MSEAQSQKGSSKPQTPATGAGDKQQDLVPRESDFTDNKAYLLTASSQSGMNLYDHLIVCLKKILEEKPSNVVDIFEDISKEGKRARFASNVDTVQNQYERTTEVAKAEVQRHLFEPTQGDEDEEEMDSALPNLWQTAYLFEQGGVGLDAEETYRLWLALKELEKQHSFEQLRFWGKILGTEGGYYIAEGLLKQDEIDAIVEEEAKAAAATASSADGSKPEQAGADSAADAEAAGDADEEPPEDPIPKPDFKTPPVVPREDAGSGVNRFVYFVCSEPGRPWTRLPSVTPAQIQAARKVKKFFTGRLDAPVVTYPPFPGNEANYLRAQVCRISAGTIISPQGFYMFDEEEEEDEEGGGRDNFVENPEFEPMPVRELIDPSLSSWVHHVQHVLPQGRTRWWNPAQKRDDDSVDDEDEEEKEEMDEPQPEEGPPLLTPLSEDAEVDGNQPWTARLSSQLLPQFSVAVLSSNLWPGAYAVAQGSLFENVYIGWGHKYATENYSPPPPPPVLLEFPSGPEITETEDPTPEEEAALKAALAEAEEGAEEGAGEEEEDEEEDD</sequence>
<dbReference type="InterPro" id="IPR006802">
    <property type="entry name" value="Radial_spoke"/>
</dbReference>
<evidence type="ECO:0000256" key="4">
    <source>
        <dbReference type="ARBA" id="ARBA00023212"/>
    </source>
</evidence>
<dbReference type="GO" id="GO:0001534">
    <property type="term" value="C:radial spoke"/>
    <property type="evidence" value="ECO:0007669"/>
    <property type="project" value="InterPro"/>
</dbReference>
<evidence type="ECO:0000256" key="3">
    <source>
        <dbReference type="ARBA" id="ARBA00023069"/>
    </source>
</evidence>
<keyword evidence="6" id="KW-1185">Reference proteome</keyword>
<proteinExistence type="predicted"/>
<keyword evidence="5" id="KW-0966">Cell projection</keyword>
<evidence type="ECO:0000313" key="6">
    <source>
        <dbReference type="Proteomes" id="UP000095280"/>
    </source>
</evidence>
<reference evidence="7" key="1">
    <citation type="submission" date="2016-11" db="UniProtKB">
        <authorList>
            <consortium name="WormBaseParasite"/>
        </authorList>
    </citation>
    <scope>IDENTIFICATION</scope>
</reference>
<protein>
    <submittedName>
        <fullName evidence="7">Radial spoke head protein 6 homolog A</fullName>
    </submittedName>
</protein>
<dbReference type="GO" id="GO:0035082">
    <property type="term" value="P:axoneme assembly"/>
    <property type="evidence" value="ECO:0007669"/>
    <property type="project" value="TreeGrafter"/>
</dbReference>